<keyword evidence="5 7" id="KW-0067">ATP-binding</keyword>
<dbReference type="InterPro" id="IPR010982">
    <property type="entry name" value="Lambda_DNA-bd_dom_sf"/>
</dbReference>
<keyword evidence="4 7" id="KW-0418">Kinase</keyword>
<evidence type="ECO:0000313" key="10">
    <source>
        <dbReference type="Proteomes" id="UP001221411"/>
    </source>
</evidence>
<dbReference type="Proteomes" id="UP001221411">
    <property type="component" value="Unassembled WGS sequence"/>
</dbReference>
<comment type="similarity">
    <text evidence="7">Belongs to the shikimate kinase family.</text>
</comment>
<dbReference type="Gene3D" id="3.40.50.300">
    <property type="entry name" value="P-loop containing nucleotide triphosphate hydrolases"/>
    <property type="match status" value="1"/>
</dbReference>
<dbReference type="CDD" id="cd00464">
    <property type="entry name" value="SK"/>
    <property type="match status" value="1"/>
</dbReference>
<dbReference type="Gene3D" id="1.10.260.40">
    <property type="entry name" value="lambda repressor-like DNA-binding domains"/>
    <property type="match status" value="1"/>
</dbReference>
<feature type="binding site" evidence="7">
    <location>
        <position position="235"/>
    </location>
    <ligand>
        <name>substrate</name>
    </ligand>
</feature>
<dbReference type="InterPro" id="IPR000623">
    <property type="entry name" value="Shikimate_kinase/TSH1"/>
</dbReference>
<keyword evidence="1 7" id="KW-0028">Amino-acid biosynthesis</keyword>
<feature type="binding site" evidence="7">
    <location>
        <position position="177"/>
    </location>
    <ligand>
        <name>substrate</name>
    </ligand>
</feature>
<keyword evidence="7" id="KW-0479">Metal-binding</keyword>
<comment type="pathway">
    <text evidence="7">Metabolic intermediate biosynthesis; chorismate biosynthesis; chorismate from D-erythrose 4-phosphate and phosphoenolpyruvate: step 5/7.</text>
</comment>
<evidence type="ECO:0000256" key="7">
    <source>
        <dbReference type="HAMAP-Rule" id="MF_00109"/>
    </source>
</evidence>
<dbReference type="Pfam" id="PF13560">
    <property type="entry name" value="HTH_31"/>
    <property type="match status" value="1"/>
</dbReference>
<feature type="binding site" evidence="7">
    <location>
        <position position="130"/>
    </location>
    <ligand>
        <name>substrate</name>
    </ligand>
</feature>
<organism evidence="9 10">
    <name type="scientific">Polyangium mundeleinium</name>
    <dbReference type="NCBI Taxonomy" id="2995306"/>
    <lineage>
        <taxon>Bacteria</taxon>
        <taxon>Pseudomonadati</taxon>
        <taxon>Myxococcota</taxon>
        <taxon>Polyangia</taxon>
        <taxon>Polyangiales</taxon>
        <taxon>Polyangiaceae</taxon>
        <taxon>Polyangium</taxon>
    </lineage>
</organism>
<evidence type="ECO:0000256" key="6">
    <source>
        <dbReference type="ARBA" id="ARBA00023141"/>
    </source>
</evidence>
<name>A0ABT5EPA0_9BACT</name>
<feature type="binding site" evidence="7">
    <location>
        <position position="216"/>
    </location>
    <ligand>
        <name>ATP</name>
        <dbReference type="ChEBI" id="CHEBI:30616"/>
    </ligand>
</feature>
<evidence type="ECO:0000259" key="8">
    <source>
        <dbReference type="PROSITE" id="PS50943"/>
    </source>
</evidence>
<keyword evidence="7" id="KW-0460">Magnesium</keyword>
<feature type="binding site" evidence="7">
    <location>
        <position position="112"/>
    </location>
    <ligand>
        <name>Mg(2+)</name>
        <dbReference type="ChEBI" id="CHEBI:18420"/>
    </ligand>
</feature>
<feature type="domain" description="HTH cro/C1-type" evidence="8">
    <location>
        <begin position="29"/>
        <end position="83"/>
    </location>
</feature>
<comment type="caution">
    <text evidence="7">Lacks conserved residue(s) required for the propagation of feature annotation.</text>
</comment>
<dbReference type="EMBL" id="JAQNDO010000001">
    <property type="protein sequence ID" value="MDC0743641.1"/>
    <property type="molecule type" value="Genomic_DNA"/>
</dbReference>
<gene>
    <name evidence="7" type="primary">aroK</name>
    <name evidence="9" type="ORF">POL67_20100</name>
</gene>
<keyword evidence="7" id="KW-0963">Cytoplasm</keyword>
<dbReference type="PANTHER" id="PTHR21087:SF16">
    <property type="entry name" value="SHIKIMATE KINASE 1, CHLOROPLASTIC"/>
    <property type="match status" value="1"/>
</dbReference>
<dbReference type="CDD" id="cd00093">
    <property type="entry name" value="HTH_XRE"/>
    <property type="match status" value="1"/>
</dbReference>
<evidence type="ECO:0000256" key="5">
    <source>
        <dbReference type="ARBA" id="ARBA00022840"/>
    </source>
</evidence>
<dbReference type="GO" id="GO:0016301">
    <property type="term" value="F:kinase activity"/>
    <property type="evidence" value="ECO:0007669"/>
    <property type="project" value="UniProtKB-KW"/>
</dbReference>
<dbReference type="PROSITE" id="PS50943">
    <property type="entry name" value="HTH_CROC1"/>
    <property type="match status" value="1"/>
</dbReference>
<sequence length="278" mass="29961">MAARKKPDAGADEPEGVGSPLLRVLGERVRERRRAAGLTLRDLGVASGVSERFLVLVEGGKANVSVVRLDAIARALDTSASALLADAPTEAPRAAVKGPLVALLGLRGAGKTTLGSRAAARIGLPFVELDSLVVTRTGMSLTEIFEMHGTAYFRRLEREELTRLVTRGDRGIVATSGSLVTDHETFELLCREAVTVWLRARPEDHFQRVIDQGDARPMASRPAAMEELRAILRARRALYERAAHIIDTSALGLERAIDRLVKIVNTASRGRLPAPPVG</sequence>
<dbReference type="PRINTS" id="PR01100">
    <property type="entry name" value="SHIKIMTKNASE"/>
</dbReference>
<dbReference type="RefSeq" id="WP_271919380.1">
    <property type="nucleotide sequence ID" value="NZ_JAQNDO010000001.1"/>
</dbReference>
<evidence type="ECO:0000256" key="3">
    <source>
        <dbReference type="ARBA" id="ARBA00022741"/>
    </source>
</evidence>
<feature type="binding site" evidence="7">
    <location>
        <begin position="108"/>
        <end position="113"/>
    </location>
    <ligand>
        <name>ATP</name>
        <dbReference type="ChEBI" id="CHEBI:30616"/>
    </ligand>
</feature>
<reference evidence="9 10" key="1">
    <citation type="submission" date="2022-11" db="EMBL/GenBank/DDBJ databases">
        <title>Minimal conservation of predation-associated metabolite biosynthetic gene clusters underscores biosynthetic potential of Myxococcota including descriptions for ten novel species: Archangium lansinium sp. nov., Myxococcus landrumus sp. nov., Nannocystis bai.</title>
        <authorList>
            <person name="Ahearne A."/>
            <person name="Stevens C."/>
            <person name="Dowd S."/>
        </authorList>
    </citation>
    <scope>NUCLEOTIDE SEQUENCE [LARGE SCALE GENOMIC DNA]</scope>
    <source>
        <strain evidence="9 10">RJM3</strain>
    </source>
</reference>
<comment type="function">
    <text evidence="7">Catalyzes the specific phosphorylation of the 3-hydroxyl group of shikimic acid using ATP as a cosubstrate.</text>
</comment>
<accession>A0ABT5EPA0</accession>
<dbReference type="SMART" id="SM00530">
    <property type="entry name" value="HTH_XRE"/>
    <property type="match status" value="1"/>
</dbReference>
<keyword evidence="2 7" id="KW-0808">Transferase</keyword>
<keyword evidence="6 7" id="KW-0057">Aromatic amino acid biosynthesis</keyword>
<comment type="catalytic activity">
    <reaction evidence="7">
        <text>shikimate + ATP = 3-phosphoshikimate + ADP + H(+)</text>
        <dbReference type="Rhea" id="RHEA:13121"/>
        <dbReference type="ChEBI" id="CHEBI:15378"/>
        <dbReference type="ChEBI" id="CHEBI:30616"/>
        <dbReference type="ChEBI" id="CHEBI:36208"/>
        <dbReference type="ChEBI" id="CHEBI:145989"/>
        <dbReference type="ChEBI" id="CHEBI:456216"/>
        <dbReference type="EC" id="2.7.1.71"/>
    </reaction>
</comment>
<dbReference type="InterPro" id="IPR001387">
    <property type="entry name" value="Cro/C1-type_HTH"/>
</dbReference>
<dbReference type="SUPFAM" id="SSF52540">
    <property type="entry name" value="P-loop containing nucleoside triphosphate hydrolases"/>
    <property type="match status" value="1"/>
</dbReference>
<dbReference type="EC" id="2.7.1.71" evidence="7"/>
<evidence type="ECO:0000256" key="2">
    <source>
        <dbReference type="ARBA" id="ARBA00022679"/>
    </source>
</evidence>
<proteinExistence type="inferred from homology"/>
<dbReference type="InterPro" id="IPR031322">
    <property type="entry name" value="Shikimate/glucono_kinase"/>
</dbReference>
<keyword evidence="10" id="KW-1185">Reference proteome</keyword>
<dbReference type="PANTHER" id="PTHR21087">
    <property type="entry name" value="SHIKIMATE KINASE"/>
    <property type="match status" value="1"/>
</dbReference>
<dbReference type="InterPro" id="IPR027417">
    <property type="entry name" value="P-loop_NTPase"/>
</dbReference>
<evidence type="ECO:0000256" key="1">
    <source>
        <dbReference type="ARBA" id="ARBA00022605"/>
    </source>
</evidence>
<keyword evidence="3 7" id="KW-0547">Nucleotide-binding</keyword>
<dbReference type="NCBIfam" id="NF006015">
    <property type="entry name" value="PRK08154.1"/>
    <property type="match status" value="1"/>
</dbReference>
<dbReference type="HAMAP" id="MF_00109">
    <property type="entry name" value="Shikimate_kinase"/>
    <property type="match status" value="1"/>
</dbReference>
<feature type="binding site" evidence="7">
    <location>
        <position position="154"/>
    </location>
    <ligand>
        <name>substrate</name>
    </ligand>
</feature>
<comment type="cofactor">
    <cofactor evidence="7">
        <name>Mg(2+)</name>
        <dbReference type="ChEBI" id="CHEBI:18420"/>
    </cofactor>
    <text evidence="7">Binds 1 Mg(2+) ion per subunit.</text>
</comment>
<comment type="subcellular location">
    <subcellularLocation>
        <location evidence="7">Cytoplasm</location>
    </subcellularLocation>
</comment>
<comment type="subunit">
    <text evidence="7">Monomer.</text>
</comment>
<protein>
    <recommendedName>
        <fullName evidence="7">Shikimate kinase</fullName>
        <shortName evidence="7">SK</shortName>
        <ecNumber evidence="7">2.7.1.71</ecNumber>
    </recommendedName>
</protein>
<evidence type="ECO:0000256" key="4">
    <source>
        <dbReference type="ARBA" id="ARBA00022777"/>
    </source>
</evidence>
<dbReference type="Pfam" id="PF01202">
    <property type="entry name" value="SKI"/>
    <property type="match status" value="1"/>
</dbReference>
<evidence type="ECO:0000313" key="9">
    <source>
        <dbReference type="EMBL" id="MDC0743641.1"/>
    </source>
</evidence>
<dbReference type="SUPFAM" id="SSF47413">
    <property type="entry name" value="lambda repressor-like DNA-binding domains"/>
    <property type="match status" value="1"/>
</dbReference>
<comment type="caution">
    <text evidence="9">The sequence shown here is derived from an EMBL/GenBank/DDBJ whole genome shotgun (WGS) entry which is preliminary data.</text>
</comment>